<dbReference type="AlphaFoldDB" id="A0A2N5J0S6"/>
<dbReference type="Pfam" id="PF09479">
    <property type="entry name" value="Flg_new"/>
    <property type="match status" value="1"/>
</dbReference>
<keyword evidence="2" id="KW-0732">Signal</keyword>
<dbReference type="InterPro" id="IPR042229">
    <property type="entry name" value="Listeria/Bacterioides_rpt_sf"/>
</dbReference>
<dbReference type="Proteomes" id="UP000235034">
    <property type="component" value="Unassembled WGS sequence"/>
</dbReference>
<evidence type="ECO:0000256" key="2">
    <source>
        <dbReference type="SAM" id="SignalP"/>
    </source>
</evidence>
<gene>
    <name evidence="3" type="ORF">Uis4E_1331</name>
</gene>
<feature type="chain" id="PRO_5039295395" evidence="2">
    <location>
        <begin position="24"/>
        <end position="1157"/>
    </location>
</feature>
<dbReference type="NCBIfam" id="TIGR02543">
    <property type="entry name" value="List_Bact_rpt"/>
    <property type="match status" value="1"/>
</dbReference>
<dbReference type="InterPro" id="IPR051922">
    <property type="entry name" value="Bact_Sporulation_Assoc"/>
</dbReference>
<dbReference type="Gene3D" id="2.60.40.4270">
    <property type="entry name" value="Listeria-Bacteroides repeat domain"/>
    <property type="match status" value="1"/>
</dbReference>
<evidence type="ECO:0000256" key="1">
    <source>
        <dbReference type="ARBA" id="ARBA00004196"/>
    </source>
</evidence>
<dbReference type="Pfam" id="PF04122">
    <property type="entry name" value="CW_binding_2"/>
    <property type="match status" value="3"/>
</dbReference>
<comment type="caution">
    <text evidence="3">The sequence shown here is derived from an EMBL/GenBank/DDBJ whole genome shotgun (WGS) entry which is preliminary data.</text>
</comment>
<dbReference type="InterPro" id="IPR007253">
    <property type="entry name" value="Cell_wall-bd_2"/>
</dbReference>
<dbReference type="OrthoDB" id="3233034at2"/>
<dbReference type="EMBL" id="NMWT01000018">
    <property type="protein sequence ID" value="PLS27802.1"/>
    <property type="molecule type" value="Genomic_DNA"/>
</dbReference>
<dbReference type="GO" id="GO:0030313">
    <property type="term" value="C:cell envelope"/>
    <property type="evidence" value="ECO:0007669"/>
    <property type="project" value="UniProtKB-SubCell"/>
</dbReference>
<comment type="subcellular location">
    <subcellularLocation>
        <location evidence="1">Cell envelope</location>
    </subcellularLocation>
</comment>
<organism evidence="3 4">
    <name type="scientific">Bifidobacterium parmae</name>
    <dbReference type="NCBI Taxonomy" id="361854"/>
    <lineage>
        <taxon>Bacteria</taxon>
        <taxon>Bacillati</taxon>
        <taxon>Actinomycetota</taxon>
        <taxon>Actinomycetes</taxon>
        <taxon>Bifidobacteriales</taxon>
        <taxon>Bifidobacteriaceae</taxon>
        <taxon>Bifidobacterium</taxon>
    </lineage>
</organism>
<dbReference type="InterPro" id="IPR036465">
    <property type="entry name" value="vWFA_dom_sf"/>
</dbReference>
<evidence type="ECO:0000313" key="3">
    <source>
        <dbReference type="EMBL" id="PLS27802.1"/>
    </source>
</evidence>
<dbReference type="PANTHER" id="PTHR30032">
    <property type="entry name" value="N-ACETYLMURAMOYL-L-ALANINE AMIDASE-RELATED"/>
    <property type="match status" value="1"/>
</dbReference>
<reference evidence="3 4" key="1">
    <citation type="submission" date="2017-07" db="EMBL/GenBank/DDBJ databases">
        <title>Bifidobacterium novel species.</title>
        <authorList>
            <person name="Lugli G.A."/>
            <person name="Milani C."/>
            <person name="Duranti S."/>
            <person name="Mangifesta M."/>
        </authorList>
    </citation>
    <scope>NUCLEOTIDE SEQUENCE [LARGE SCALE GENOMIC DNA]</scope>
    <source>
        <strain evidence="3 4">77</strain>
    </source>
</reference>
<dbReference type="Gene3D" id="3.40.50.410">
    <property type="entry name" value="von Willebrand factor, type A domain"/>
    <property type="match status" value="1"/>
</dbReference>
<feature type="signal peptide" evidence="2">
    <location>
        <begin position="1"/>
        <end position="23"/>
    </location>
</feature>
<dbReference type="SUPFAM" id="SSF53300">
    <property type="entry name" value="vWA-like"/>
    <property type="match status" value="1"/>
</dbReference>
<dbReference type="InterPro" id="IPR013378">
    <property type="entry name" value="InlB-like_B-rpt"/>
</dbReference>
<keyword evidence="4" id="KW-1185">Reference proteome</keyword>
<proteinExistence type="predicted"/>
<dbReference type="RefSeq" id="WP_101622461.1">
    <property type="nucleotide sequence ID" value="NZ_NMWT01000018.1"/>
</dbReference>
<dbReference type="Gene3D" id="3.40.50.12090">
    <property type="match status" value="1"/>
</dbReference>
<evidence type="ECO:0000313" key="4">
    <source>
        <dbReference type="Proteomes" id="UP000235034"/>
    </source>
</evidence>
<sequence>MLKNIHLRIRRFVAMVIAMTMLAAGLTAVEARADVSPVTASGKNEVILVLYSYPFKTQCGPYTCKISQSLRDMAKAIASEVLQNSNNYVGVASNFSGTMKSYSQSLSDVENAIDYIGYAQDSSAADLTPGLQAAAKQKLPSDVNKSDYRRTVVILSNGQAPADKDAATNAATQLAQSRNVYGVGVCQPRMDADECDPNASANAEGGRAYLQSISSSGYYDSDAKYFDSADTNRQYIAQRILYPNSLDFKKDIWSFNNYTDEPYYLTPSDKKALFSIASNTEKESIKGYLGKDSGGLSEKTTSEGSCYGFAVTTLLAKTGTKTPYPERQMDAQNLYEMKDTRHSSIRSYINYYYFTQLLTSLSNRKLDFVSKSKNLSGVKSQINEIQNMGREISSTGRPLVLSIGFRELGPFHGDSNSQEQPGGSLLDFKAQSHAVVADYYDEGSYSIVGTDGVKHAYTSRLHIYDNNMPEALDAFLYMNPTTGEWSYSIPSNEIPSGLKDDYNKFNSFGANPGFMIFDFGNGGYRGFLHNVENDPSIWADYSPASQVYSNAELTSFGDTLTGTSEQLENISVSNASSTWTMPGIISETYSDLSSYSLASMGDESEPLHTVLPNNASDYTVTSGGSYDYALHYPGSYVSVKAGAADSTTFAQEGNVKLKNGSGGYTLSSTIDGSQKLYTTTVSSQNSGDVALKKNVDGYLLSGDNLHGVKVDAEGDSTAAEFNLDTDAKTVQLVADDTTVKALADKDGDGKYETVIASSDGNVTPEPKSYTVTFDTNGGSPSTASLSVEAGTTVSKPVDPTRSGYTFAGWYMAKTGGSKYDFSTPVNGDITLYAHWTKKQTPQQHTLKRLAGATRYETMGEVVSAGFPSSSEYVVVASGDNFPDALSASSLAGGLKAPIVLTQQGGSLSPQAKRQIRRVGASKAIVIGSTVAVSAAAANELQSMGLSVDRVSGANRYATNLAVYRKGTALGVKWSKKLIVATGEGYADALSISSYAYKNAAPIFLATPTTGLSASALASIWTGSFTSAVIVGSDVVVSSWVDFAQLPLKGIKTERVAGPTRYETSAKVAEWCVGQGMGMDGAVFASGEGFADALAAGPLAGKSNAALMLVRDSSSPAIALAGQHADGVSKAWVVGSDVVVDDFTMQTIADTLGLKREY</sequence>
<accession>A0A2N5J0S6</accession>
<protein>
    <submittedName>
        <fullName evidence="3">Repeat protein</fullName>
    </submittedName>
</protein>
<name>A0A2N5J0S6_9BIFI</name>
<dbReference type="PANTHER" id="PTHR30032:SF8">
    <property type="entry name" value="GERMINATION-SPECIFIC N-ACETYLMURAMOYL-L-ALANINE AMIDASE"/>
    <property type="match status" value="1"/>
</dbReference>